<feature type="non-terminal residue" evidence="2">
    <location>
        <position position="1"/>
    </location>
</feature>
<dbReference type="EMBL" id="LAZR01011202">
    <property type="protein sequence ID" value="KKM62916.1"/>
    <property type="molecule type" value="Genomic_DNA"/>
</dbReference>
<feature type="transmembrane region" description="Helical" evidence="1">
    <location>
        <begin position="6"/>
        <end position="29"/>
    </location>
</feature>
<evidence type="ECO:0000256" key="1">
    <source>
        <dbReference type="SAM" id="Phobius"/>
    </source>
</evidence>
<gene>
    <name evidence="2" type="ORF">LCGC14_1516810</name>
</gene>
<keyword evidence="1" id="KW-0472">Membrane</keyword>
<sequence>EDLLAVFLISLALIIQGLIGAISSIAYLLNLRKSENEMEKQS</sequence>
<keyword evidence="1" id="KW-0812">Transmembrane</keyword>
<evidence type="ECO:0000313" key="2">
    <source>
        <dbReference type="EMBL" id="KKM62916.1"/>
    </source>
</evidence>
<accession>A0A0F9JKL1</accession>
<name>A0A0F9JKL1_9ZZZZ</name>
<protein>
    <submittedName>
        <fullName evidence="2">Uncharacterized protein</fullName>
    </submittedName>
</protein>
<dbReference type="AlphaFoldDB" id="A0A0F9JKL1"/>
<proteinExistence type="predicted"/>
<reference evidence="2" key="1">
    <citation type="journal article" date="2015" name="Nature">
        <title>Complex archaea that bridge the gap between prokaryotes and eukaryotes.</title>
        <authorList>
            <person name="Spang A."/>
            <person name="Saw J.H."/>
            <person name="Jorgensen S.L."/>
            <person name="Zaremba-Niedzwiedzka K."/>
            <person name="Martijn J."/>
            <person name="Lind A.E."/>
            <person name="van Eijk R."/>
            <person name="Schleper C."/>
            <person name="Guy L."/>
            <person name="Ettema T.J."/>
        </authorList>
    </citation>
    <scope>NUCLEOTIDE SEQUENCE</scope>
</reference>
<keyword evidence="1" id="KW-1133">Transmembrane helix</keyword>
<comment type="caution">
    <text evidence="2">The sequence shown here is derived from an EMBL/GenBank/DDBJ whole genome shotgun (WGS) entry which is preliminary data.</text>
</comment>
<organism evidence="2">
    <name type="scientific">marine sediment metagenome</name>
    <dbReference type="NCBI Taxonomy" id="412755"/>
    <lineage>
        <taxon>unclassified sequences</taxon>
        <taxon>metagenomes</taxon>
        <taxon>ecological metagenomes</taxon>
    </lineage>
</organism>